<name>A0A3B0ZWH8_9ZZZZ</name>
<dbReference type="CDD" id="cd03135">
    <property type="entry name" value="GATase1_DJ-1"/>
    <property type="match status" value="1"/>
</dbReference>
<accession>A0A3B0ZWH8</accession>
<evidence type="ECO:0000259" key="1">
    <source>
        <dbReference type="Pfam" id="PF01965"/>
    </source>
</evidence>
<dbReference type="AlphaFoldDB" id="A0A3B0ZWH8"/>
<sequence>MARPRILVPLAQGCEELEAVTITDLLTRAEFEVVTAGLDDQPVTASRGMVLVPSTTMQSIMSEDFDMMVLPGGLPGAEHLRDNPLVQQKLKELAAEDKYVAAICAAPQALASAGLLDNKIATGYTGVLDKLDIPGMQISELPLVVDGKVITSQGPGTAMDFALKLIEIIAGTEKRIQVEQPLLRSAV</sequence>
<dbReference type="GO" id="GO:0005737">
    <property type="term" value="C:cytoplasm"/>
    <property type="evidence" value="ECO:0007669"/>
    <property type="project" value="TreeGrafter"/>
</dbReference>
<dbReference type="PANTHER" id="PTHR48094">
    <property type="entry name" value="PROTEIN/NUCLEIC ACID DEGLYCASE DJ-1-RELATED"/>
    <property type="match status" value="1"/>
</dbReference>
<dbReference type="PANTHER" id="PTHR48094:SF12">
    <property type="entry name" value="PARKINSON DISEASE PROTEIN 7 HOMOLOG"/>
    <property type="match status" value="1"/>
</dbReference>
<proteinExistence type="predicted"/>
<dbReference type="InterPro" id="IPR029062">
    <property type="entry name" value="Class_I_gatase-like"/>
</dbReference>
<dbReference type="InterPro" id="IPR002818">
    <property type="entry name" value="DJ-1/PfpI"/>
</dbReference>
<organism evidence="2">
    <name type="scientific">hydrothermal vent metagenome</name>
    <dbReference type="NCBI Taxonomy" id="652676"/>
    <lineage>
        <taxon>unclassified sequences</taxon>
        <taxon>metagenomes</taxon>
        <taxon>ecological metagenomes</taxon>
    </lineage>
</organism>
<dbReference type="NCBIfam" id="TIGR01383">
    <property type="entry name" value="not_thiJ"/>
    <property type="match status" value="1"/>
</dbReference>
<gene>
    <name evidence="2" type="ORF">MNBD_GAMMA21-2786</name>
</gene>
<feature type="domain" description="DJ-1/PfpI" evidence="1">
    <location>
        <begin position="5"/>
        <end position="167"/>
    </location>
</feature>
<protein>
    <submittedName>
        <fullName evidence="2">DJ-1/YajL/PfpI superfamily, includes chaperone protein YajL (Former ThiJ), parkinsonism-associated protein DJ-1, peptidases PfpI, Hsp31</fullName>
    </submittedName>
</protein>
<dbReference type="Gene3D" id="3.40.50.880">
    <property type="match status" value="1"/>
</dbReference>
<dbReference type="Pfam" id="PF01965">
    <property type="entry name" value="DJ-1_PfpI"/>
    <property type="match status" value="1"/>
</dbReference>
<dbReference type="SUPFAM" id="SSF52317">
    <property type="entry name" value="Class I glutamine amidotransferase-like"/>
    <property type="match status" value="1"/>
</dbReference>
<dbReference type="EMBL" id="UOFR01000013">
    <property type="protein sequence ID" value="VAW91772.1"/>
    <property type="molecule type" value="Genomic_DNA"/>
</dbReference>
<evidence type="ECO:0000313" key="2">
    <source>
        <dbReference type="EMBL" id="VAW91772.1"/>
    </source>
</evidence>
<dbReference type="InterPro" id="IPR050325">
    <property type="entry name" value="Prot/Nucl_acid_deglycase"/>
</dbReference>
<dbReference type="InterPro" id="IPR006287">
    <property type="entry name" value="DJ-1"/>
</dbReference>
<reference evidence="2" key="1">
    <citation type="submission" date="2018-06" db="EMBL/GenBank/DDBJ databases">
        <authorList>
            <person name="Zhirakovskaya E."/>
        </authorList>
    </citation>
    <scope>NUCLEOTIDE SEQUENCE</scope>
</reference>